<sequence>MARPTHQPDDASRRQVEALAGYGVPETGIADMIGIDPKTLRKHYRQELRIGHTKANSAVAQSLFRKATGEGPQSVTAAIFWAKTRMGWKETIVNEHSGQPVHKITRIIISPPDPKTLRANRAVTLEPEPAEWEPVGARPRVLIESPGQVQATEMDDRGPSPNSR</sequence>
<accession>A0A841PH03</accession>
<dbReference type="EMBL" id="JACHEF010000004">
    <property type="protein sequence ID" value="MBB6411938.1"/>
    <property type="molecule type" value="Genomic_DNA"/>
</dbReference>
<name>A0A841PH03_9HYPH</name>
<evidence type="ECO:0000313" key="3">
    <source>
        <dbReference type="Proteomes" id="UP000556329"/>
    </source>
</evidence>
<organism evidence="2 3">
    <name type="scientific">Mesorhizobium sangaii</name>
    <dbReference type="NCBI Taxonomy" id="505389"/>
    <lineage>
        <taxon>Bacteria</taxon>
        <taxon>Pseudomonadati</taxon>
        <taxon>Pseudomonadota</taxon>
        <taxon>Alphaproteobacteria</taxon>
        <taxon>Hyphomicrobiales</taxon>
        <taxon>Phyllobacteriaceae</taxon>
        <taxon>Mesorhizobium</taxon>
    </lineage>
</organism>
<comment type="caution">
    <text evidence="2">The sequence shown here is derived from an EMBL/GenBank/DDBJ whole genome shotgun (WGS) entry which is preliminary data.</text>
</comment>
<protein>
    <submittedName>
        <fullName evidence="2">Uncharacterized protein</fullName>
    </submittedName>
</protein>
<reference evidence="2 3" key="1">
    <citation type="submission" date="2020-08" db="EMBL/GenBank/DDBJ databases">
        <title>Genomic Encyclopedia of Type Strains, Phase IV (KMG-IV): sequencing the most valuable type-strain genomes for metagenomic binning, comparative biology and taxonomic classification.</title>
        <authorList>
            <person name="Goeker M."/>
        </authorList>
    </citation>
    <scope>NUCLEOTIDE SEQUENCE [LARGE SCALE GENOMIC DNA]</scope>
    <source>
        <strain evidence="2 3">DSM 100039</strain>
    </source>
</reference>
<feature type="region of interest" description="Disordered" evidence="1">
    <location>
        <begin position="128"/>
        <end position="164"/>
    </location>
</feature>
<evidence type="ECO:0000313" key="2">
    <source>
        <dbReference type="EMBL" id="MBB6411938.1"/>
    </source>
</evidence>
<keyword evidence="3" id="KW-1185">Reference proteome</keyword>
<dbReference type="RefSeq" id="WP_246461870.1">
    <property type="nucleotide sequence ID" value="NZ_JACHEF010000004.1"/>
</dbReference>
<evidence type="ECO:0000256" key="1">
    <source>
        <dbReference type="SAM" id="MobiDB-lite"/>
    </source>
</evidence>
<dbReference type="AlphaFoldDB" id="A0A841PH03"/>
<gene>
    <name evidence="2" type="ORF">HNQ71_004626</name>
</gene>
<proteinExistence type="predicted"/>
<dbReference type="Proteomes" id="UP000556329">
    <property type="component" value="Unassembled WGS sequence"/>
</dbReference>